<comment type="similarity">
    <text evidence="11">In the N-terminal section; belongs to the SecD/SecF family. SecD subfamily.</text>
</comment>
<reference evidence="15 16" key="1">
    <citation type="submission" date="2021-05" db="EMBL/GenBank/DDBJ databases">
        <title>The draft genome of Geobacter pelophilus DSM 12255.</title>
        <authorList>
            <person name="Xu Z."/>
            <person name="Masuda Y."/>
            <person name="Itoh H."/>
            <person name="Senoo K."/>
        </authorList>
    </citation>
    <scope>NUCLEOTIDE SEQUENCE [LARGE SCALE GENOMIC DNA]</scope>
    <source>
        <strain evidence="15 16">DSM 12255</strain>
    </source>
</reference>
<dbReference type="GO" id="GO:0065002">
    <property type="term" value="P:intracellular protein transmembrane transport"/>
    <property type="evidence" value="ECO:0007669"/>
    <property type="project" value="UniProtKB-UniRule"/>
</dbReference>
<keyword evidence="7 13" id="KW-0811">Translocation</keyword>
<dbReference type="AlphaFoldDB" id="A0AAW4KZ78"/>
<accession>A0AAW4KZ78</accession>
<dbReference type="GO" id="GO:0005886">
    <property type="term" value="C:plasma membrane"/>
    <property type="evidence" value="ECO:0007669"/>
    <property type="project" value="UniProtKB-SubCell"/>
</dbReference>
<keyword evidence="5 13" id="KW-0653">Protein transport</keyword>
<keyword evidence="16" id="KW-1185">Reference proteome</keyword>
<feature type="transmembrane region" description="Helical" evidence="13">
    <location>
        <begin position="267"/>
        <end position="290"/>
    </location>
</feature>
<keyword evidence="8 13" id="KW-0472">Membrane</keyword>
<feature type="transmembrane region" description="Helical" evidence="13">
    <location>
        <begin position="17"/>
        <end position="36"/>
    </location>
</feature>
<comment type="subcellular location">
    <subcellularLocation>
        <location evidence="1 13">Cell membrane</location>
        <topology evidence="1 13">Multi-pass membrane protein</topology>
    </subcellularLocation>
</comment>
<dbReference type="RefSeq" id="WP_214170394.1">
    <property type="nucleotide sequence ID" value="NZ_JAHCVJ010000001.1"/>
</dbReference>
<dbReference type="NCBIfam" id="TIGR00916">
    <property type="entry name" value="2A0604s01"/>
    <property type="match status" value="1"/>
</dbReference>
<evidence type="ECO:0000256" key="3">
    <source>
        <dbReference type="ARBA" id="ARBA00022475"/>
    </source>
</evidence>
<evidence type="ECO:0000256" key="9">
    <source>
        <dbReference type="ARBA" id="ARBA00059018"/>
    </source>
</evidence>
<dbReference type="InterPro" id="IPR048634">
    <property type="entry name" value="SecD_SecF_C"/>
</dbReference>
<dbReference type="Gene3D" id="1.20.1640.10">
    <property type="entry name" value="Multidrug efflux transporter AcrB transmembrane domain"/>
    <property type="match status" value="1"/>
</dbReference>
<dbReference type="SUPFAM" id="SSF82866">
    <property type="entry name" value="Multidrug efflux transporter AcrB transmembrane domain"/>
    <property type="match status" value="1"/>
</dbReference>
<dbReference type="InterPro" id="IPR005665">
    <property type="entry name" value="SecF_bac"/>
</dbReference>
<evidence type="ECO:0000256" key="5">
    <source>
        <dbReference type="ARBA" id="ARBA00022927"/>
    </source>
</evidence>
<sequence length="318" mass="34663">MQFIKNTKIDFIGMRKITFVISAIIAIVGIIGIVQISRNAANMGIDFSGGTSVQLKFSQPVSLETARTLLARNSLKEAQLQEIKEGNRLLIKVGKTSMATGNVAEVINDAFKKEFPGNDFVVESSTEIGPSIGDKLKTDTLIAVGLSMVGIIFYIAWRFDFKFGVGAIVATLHDVLAMVALFYVMNKEINLLFVTAVLTIAGYSLTDTVVVFDRIRENLNKCLNEPMEHLFNTSINEVLSRTVITSLTTFLAAISLYLFGGEVIHDFALALVAGVVIATYSSIFIASPIVAELESRRGSPIRLKESPVETQQTEVGSQ</sequence>
<evidence type="ECO:0000256" key="4">
    <source>
        <dbReference type="ARBA" id="ARBA00022692"/>
    </source>
</evidence>
<keyword evidence="6 13" id="KW-1133">Transmembrane helix</keyword>
<organism evidence="15 16">
    <name type="scientific">Geoanaerobacter pelophilus</name>
    <dbReference type="NCBI Taxonomy" id="60036"/>
    <lineage>
        <taxon>Bacteria</taxon>
        <taxon>Pseudomonadati</taxon>
        <taxon>Thermodesulfobacteriota</taxon>
        <taxon>Desulfuromonadia</taxon>
        <taxon>Geobacterales</taxon>
        <taxon>Geobacteraceae</taxon>
        <taxon>Geoanaerobacter</taxon>
    </lineage>
</organism>
<feature type="domain" description="Protein export membrane protein SecD/SecF C-terminal" evidence="14">
    <location>
        <begin position="119"/>
        <end position="294"/>
    </location>
</feature>
<feature type="transmembrane region" description="Helical" evidence="13">
    <location>
        <begin position="163"/>
        <end position="184"/>
    </location>
</feature>
<dbReference type="GO" id="GO:0015450">
    <property type="term" value="F:protein-transporting ATPase activity"/>
    <property type="evidence" value="ECO:0007669"/>
    <property type="project" value="InterPro"/>
</dbReference>
<evidence type="ECO:0000256" key="7">
    <source>
        <dbReference type="ARBA" id="ARBA00023010"/>
    </source>
</evidence>
<dbReference type="FunFam" id="1.20.1640.10:FF:000024">
    <property type="entry name" value="Multifunctional fusion protein"/>
    <property type="match status" value="1"/>
</dbReference>
<evidence type="ECO:0000259" key="14">
    <source>
        <dbReference type="Pfam" id="PF02355"/>
    </source>
</evidence>
<evidence type="ECO:0000256" key="1">
    <source>
        <dbReference type="ARBA" id="ARBA00004651"/>
    </source>
</evidence>
<evidence type="ECO:0000256" key="2">
    <source>
        <dbReference type="ARBA" id="ARBA00022448"/>
    </source>
</evidence>
<dbReference type="PANTHER" id="PTHR30081">
    <property type="entry name" value="PROTEIN-EXPORT MEMBRANE PROTEIN SEC"/>
    <property type="match status" value="1"/>
</dbReference>
<dbReference type="PANTHER" id="PTHR30081:SF8">
    <property type="entry name" value="PROTEIN TRANSLOCASE SUBUNIT SECF"/>
    <property type="match status" value="1"/>
</dbReference>
<evidence type="ECO:0000256" key="6">
    <source>
        <dbReference type="ARBA" id="ARBA00022989"/>
    </source>
</evidence>
<evidence type="ECO:0000256" key="10">
    <source>
        <dbReference type="ARBA" id="ARBA00060856"/>
    </source>
</evidence>
<dbReference type="InterPro" id="IPR022646">
    <property type="entry name" value="SecD/SecF_CS"/>
</dbReference>
<dbReference type="HAMAP" id="MF_01464_B">
    <property type="entry name" value="SecF_B"/>
    <property type="match status" value="1"/>
</dbReference>
<dbReference type="EMBL" id="JAHCVJ010000001">
    <property type="protein sequence ID" value="MBT0663674.1"/>
    <property type="molecule type" value="Genomic_DNA"/>
</dbReference>
<evidence type="ECO:0000313" key="15">
    <source>
        <dbReference type="EMBL" id="MBT0663674.1"/>
    </source>
</evidence>
<comment type="similarity">
    <text evidence="10">In the C-terminal section; belongs to the SecD/SecF family. SecF subfamily.</text>
</comment>
<dbReference type="NCBIfam" id="TIGR00966">
    <property type="entry name" value="transloc_SecF"/>
    <property type="match status" value="1"/>
</dbReference>
<feature type="transmembrane region" description="Helical" evidence="13">
    <location>
        <begin position="191"/>
        <end position="212"/>
    </location>
</feature>
<dbReference type="InterPro" id="IPR022645">
    <property type="entry name" value="SecD/SecF_bac"/>
</dbReference>
<comment type="similarity">
    <text evidence="13">Belongs to the SecD/SecF family. SecF subfamily.</text>
</comment>
<dbReference type="Proteomes" id="UP000811899">
    <property type="component" value="Unassembled WGS sequence"/>
</dbReference>
<dbReference type="GO" id="GO:0006605">
    <property type="term" value="P:protein targeting"/>
    <property type="evidence" value="ECO:0007669"/>
    <property type="project" value="UniProtKB-UniRule"/>
</dbReference>
<name>A0AAW4KZ78_9BACT</name>
<dbReference type="Pfam" id="PF07549">
    <property type="entry name" value="Sec_GG"/>
    <property type="match status" value="1"/>
</dbReference>
<comment type="function">
    <text evidence="9 13">Part of the Sec protein translocase complex. Interacts with the SecYEG preprotein conducting channel. SecDF uses the proton motive force (PMF) to complete protein translocation after the ATP-dependent function of SecA.</text>
</comment>
<feature type="transmembrane region" description="Helical" evidence="13">
    <location>
        <begin position="140"/>
        <end position="157"/>
    </location>
</feature>
<evidence type="ECO:0000256" key="13">
    <source>
        <dbReference type="HAMAP-Rule" id="MF_01464"/>
    </source>
</evidence>
<keyword evidence="4 13" id="KW-0812">Transmembrane</keyword>
<keyword evidence="2 13" id="KW-0813">Transport</keyword>
<protein>
    <recommendedName>
        <fullName evidence="13">Protein-export membrane protein SecF</fullName>
    </recommendedName>
</protein>
<evidence type="ECO:0000313" key="16">
    <source>
        <dbReference type="Proteomes" id="UP000811899"/>
    </source>
</evidence>
<dbReference type="PRINTS" id="PR01755">
    <property type="entry name" value="SECFTRNLCASE"/>
</dbReference>
<evidence type="ECO:0000256" key="12">
    <source>
        <dbReference type="ARBA" id="ARBA00065973"/>
    </source>
</evidence>
<feature type="transmembrane region" description="Helical" evidence="13">
    <location>
        <begin position="238"/>
        <end position="260"/>
    </location>
</feature>
<proteinExistence type="inferred from homology"/>
<keyword evidence="3 13" id="KW-1003">Cell membrane</keyword>
<evidence type="ECO:0000256" key="8">
    <source>
        <dbReference type="ARBA" id="ARBA00023136"/>
    </source>
</evidence>
<dbReference type="Pfam" id="PF02355">
    <property type="entry name" value="SecD_SecF_C"/>
    <property type="match status" value="1"/>
</dbReference>
<dbReference type="GO" id="GO:0043952">
    <property type="term" value="P:protein transport by the Sec complex"/>
    <property type="evidence" value="ECO:0007669"/>
    <property type="project" value="UniProtKB-UniRule"/>
</dbReference>
<comment type="caution">
    <text evidence="15">The sequence shown here is derived from an EMBL/GenBank/DDBJ whole genome shotgun (WGS) entry which is preliminary data.</text>
</comment>
<gene>
    <name evidence="13 15" type="primary">secF</name>
    <name evidence="15" type="ORF">KI809_05100</name>
</gene>
<dbReference type="InterPro" id="IPR055344">
    <property type="entry name" value="SecD_SecF_C_bact"/>
</dbReference>
<evidence type="ECO:0000256" key="11">
    <source>
        <dbReference type="ARBA" id="ARBA00061053"/>
    </source>
</evidence>
<comment type="subunit">
    <text evidence="13">Forms a complex with SecD. Part of the essential Sec protein translocation apparatus which comprises SecA, SecYEG and auxiliary proteins SecDF. Other proteins may also be involved.</text>
</comment>
<dbReference type="InterPro" id="IPR022813">
    <property type="entry name" value="SecD/SecF_arch_bac"/>
</dbReference>
<comment type="subunit">
    <text evidence="12">Part of the essential Sec protein translocation apparatus which comprises SecA, SecYEG and auxiliary proteins SecDF-YajC and YidC.</text>
</comment>